<evidence type="ECO:0000313" key="4">
    <source>
        <dbReference type="Proteomes" id="UP000608530"/>
    </source>
</evidence>
<feature type="domain" description="Flavin reductase like" evidence="2">
    <location>
        <begin position="28"/>
        <end position="173"/>
    </location>
</feature>
<dbReference type="SMART" id="SM00903">
    <property type="entry name" value="Flavin_Reduct"/>
    <property type="match status" value="1"/>
</dbReference>
<dbReference type="InterPro" id="IPR002563">
    <property type="entry name" value="Flavin_Rdtase-like_dom"/>
</dbReference>
<protein>
    <submittedName>
        <fullName evidence="3">Flavin reductase family protein</fullName>
    </submittedName>
</protein>
<dbReference type="InterPro" id="IPR050268">
    <property type="entry name" value="NADH-dep_flavin_reductase"/>
</dbReference>
<evidence type="ECO:0000259" key="2">
    <source>
        <dbReference type="SMART" id="SM00903"/>
    </source>
</evidence>
<dbReference type="GO" id="GO:0010181">
    <property type="term" value="F:FMN binding"/>
    <property type="evidence" value="ECO:0007669"/>
    <property type="project" value="InterPro"/>
</dbReference>
<dbReference type="RefSeq" id="WP_200116161.1">
    <property type="nucleotide sequence ID" value="NZ_JAEHOH010000020.1"/>
</dbReference>
<comment type="caution">
    <text evidence="3">The sequence shown here is derived from an EMBL/GenBank/DDBJ whole genome shotgun (WGS) entry which is preliminary data.</text>
</comment>
<dbReference type="InterPro" id="IPR012349">
    <property type="entry name" value="Split_barrel_FMN-bd"/>
</dbReference>
<dbReference type="Pfam" id="PF01613">
    <property type="entry name" value="Flavin_Reduct"/>
    <property type="match status" value="1"/>
</dbReference>
<keyword evidence="4" id="KW-1185">Reference proteome</keyword>
<reference evidence="3" key="1">
    <citation type="submission" date="2020-12" db="EMBL/GenBank/DDBJ databases">
        <title>Leucobacter sp. CAS1, isolated from Chromium sludge.</title>
        <authorList>
            <person name="Xu Z."/>
        </authorList>
    </citation>
    <scope>NUCLEOTIDE SEQUENCE</scope>
    <source>
        <strain evidence="3">CSA1</strain>
    </source>
</reference>
<dbReference type="Gene3D" id="2.30.110.10">
    <property type="entry name" value="Electron Transport, Fmn-binding Protein, Chain A"/>
    <property type="match status" value="1"/>
</dbReference>
<sequence length="179" mass="18654">MSSNADLQRLTLSPASGPEIRGRFIAGMGKATASVTLVTTDGGAGRFGQTVTAMMSVSADPPTLVIGLFRGAPVADAVRTNRCFAVNVLSTANVPIARDFAGASGPETRYKFGEEWGFMRTGSPVLSTAAASFDCHAEQFLVAGSHLLIVGRVVDARAQDLETLTYGSRTYGAHSPLAD</sequence>
<evidence type="ECO:0000256" key="1">
    <source>
        <dbReference type="ARBA" id="ARBA00023002"/>
    </source>
</evidence>
<dbReference type="PANTHER" id="PTHR30466">
    <property type="entry name" value="FLAVIN REDUCTASE"/>
    <property type="match status" value="1"/>
</dbReference>
<dbReference type="Proteomes" id="UP000608530">
    <property type="component" value="Unassembled WGS sequence"/>
</dbReference>
<dbReference type="AlphaFoldDB" id="A0A934QBG2"/>
<dbReference type="EMBL" id="JAEHOH010000020">
    <property type="protein sequence ID" value="MBK0420022.1"/>
    <property type="molecule type" value="Genomic_DNA"/>
</dbReference>
<keyword evidence="1" id="KW-0560">Oxidoreductase</keyword>
<proteinExistence type="predicted"/>
<name>A0A934QBG2_9MICO</name>
<dbReference type="GO" id="GO:0042602">
    <property type="term" value="F:riboflavin reductase (NADPH) activity"/>
    <property type="evidence" value="ECO:0007669"/>
    <property type="project" value="TreeGrafter"/>
</dbReference>
<gene>
    <name evidence="3" type="ORF">JD276_13375</name>
</gene>
<organism evidence="3 4">
    <name type="scientific">Leucobacter chromiisoli</name>
    <dbReference type="NCBI Taxonomy" id="2796471"/>
    <lineage>
        <taxon>Bacteria</taxon>
        <taxon>Bacillati</taxon>
        <taxon>Actinomycetota</taxon>
        <taxon>Actinomycetes</taxon>
        <taxon>Micrococcales</taxon>
        <taxon>Microbacteriaceae</taxon>
        <taxon>Leucobacter</taxon>
    </lineage>
</organism>
<accession>A0A934QBG2</accession>
<dbReference type="GO" id="GO:0006208">
    <property type="term" value="P:pyrimidine nucleobase catabolic process"/>
    <property type="evidence" value="ECO:0007669"/>
    <property type="project" value="TreeGrafter"/>
</dbReference>
<dbReference type="PANTHER" id="PTHR30466:SF1">
    <property type="entry name" value="FMN REDUCTASE (NADH) RUTF"/>
    <property type="match status" value="1"/>
</dbReference>
<dbReference type="SUPFAM" id="SSF50475">
    <property type="entry name" value="FMN-binding split barrel"/>
    <property type="match status" value="1"/>
</dbReference>
<evidence type="ECO:0000313" key="3">
    <source>
        <dbReference type="EMBL" id="MBK0420022.1"/>
    </source>
</evidence>